<dbReference type="PROSITE" id="PS50051">
    <property type="entry name" value="MCM_2"/>
    <property type="match status" value="1"/>
</dbReference>
<comment type="catalytic activity">
    <reaction evidence="11">
        <text>ATP + H2O = ADP + phosphate + H(+)</text>
        <dbReference type="Rhea" id="RHEA:13065"/>
        <dbReference type="ChEBI" id="CHEBI:15377"/>
        <dbReference type="ChEBI" id="CHEBI:15378"/>
        <dbReference type="ChEBI" id="CHEBI:30616"/>
        <dbReference type="ChEBI" id="CHEBI:43474"/>
        <dbReference type="ChEBI" id="CHEBI:456216"/>
        <dbReference type="EC" id="3.6.4.12"/>
    </reaction>
    <physiologicalReaction direction="left-to-right" evidence="11">
        <dbReference type="Rhea" id="RHEA:13066"/>
    </physiologicalReaction>
</comment>
<dbReference type="InterPro" id="IPR041024">
    <property type="entry name" value="Mcm6_C"/>
</dbReference>
<reference evidence="15 16" key="1">
    <citation type="submission" date="2019-08" db="EMBL/GenBank/DDBJ databases">
        <title>The genome of the soybean aphid Biotype 1, its phylome, world population structure and adaptation to the North American continent.</title>
        <authorList>
            <person name="Giordano R."/>
            <person name="Donthu R.K."/>
            <person name="Hernandez A.G."/>
            <person name="Wright C.L."/>
            <person name="Zimin A.V."/>
        </authorList>
    </citation>
    <scope>NUCLEOTIDE SEQUENCE [LARGE SCALE GENOMIC DNA]</scope>
    <source>
        <tissue evidence="15">Whole aphids</tissue>
    </source>
</reference>
<dbReference type="Proteomes" id="UP000475862">
    <property type="component" value="Unassembled WGS sequence"/>
</dbReference>
<evidence type="ECO:0000256" key="12">
    <source>
        <dbReference type="RuleBase" id="RU004070"/>
    </source>
</evidence>
<organism evidence="15 16">
    <name type="scientific">Aphis glycines</name>
    <name type="common">Soybean aphid</name>
    <dbReference type="NCBI Taxonomy" id="307491"/>
    <lineage>
        <taxon>Eukaryota</taxon>
        <taxon>Metazoa</taxon>
        <taxon>Ecdysozoa</taxon>
        <taxon>Arthropoda</taxon>
        <taxon>Hexapoda</taxon>
        <taxon>Insecta</taxon>
        <taxon>Pterygota</taxon>
        <taxon>Neoptera</taxon>
        <taxon>Paraneoptera</taxon>
        <taxon>Hemiptera</taxon>
        <taxon>Sternorrhyncha</taxon>
        <taxon>Aphidomorpha</taxon>
        <taxon>Aphidoidea</taxon>
        <taxon>Aphididae</taxon>
        <taxon>Aphidini</taxon>
        <taxon>Aphis</taxon>
        <taxon>Aphis</taxon>
    </lineage>
</organism>
<dbReference type="InterPro" id="IPR027925">
    <property type="entry name" value="MCM_N"/>
</dbReference>
<dbReference type="SUPFAM" id="SSF52540">
    <property type="entry name" value="P-loop containing nucleoside triphosphate hydrolases"/>
    <property type="match status" value="1"/>
</dbReference>
<dbReference type="PRINTS" id="PR01657">
    <property type="entry name" value="MCMFAMILY"/>
</dbReference>
<sequence length="839" mass="94620">MDVAETQTGVNRVRDQLKVRSQKLFQDFLEEFVEEGCNEPKYLESAIEMTNSERFTLEVSFLDVEKFNQNLAITILEEYYRVYPALCLAVGNFVIDRTEATGNHQDYFVSFVDVTTRFNVRELTTSKIGELVRISGQVIRTHPIHPELVAGHFTCQDCQTDVPNVEQQFKYTQPTICRNPVCANRRRFSLNVNKSRFVDFQKIRVQECQSELPRGSIPRSLEIILRNENVETVQAGDRYDFTGTLIVVPDVSVMSTPSARAESASGQKRGDANNEGVKGLKCLGIRDLNYKLAFLACSLSVTGSRFGGSGEIHNDEMTVDSIERMKRQMTGPQWEKIYEMNRDRNLYQNLINSLFPSIHGNDQIKKGVLLMLFGGVPKTTLEGTTLRGDINCCIVGDPSTAKSQLLKQVADMCPRAVYTSGKASSAAGLTAAVVRDEESFDFVIEAGALMLADNGVCCIDEFDKMDPRDQVAIHEAMEQQTISIAKAGVRATLNARTSILAAANPINGRYDRSKSLQQNVSLSAPIMSRFDLFYVLIDECSEVVDYAIAKTIVEIHSNMEDTTETLYSQEDILTYIGFARQFKPQLTVEASEKLVNAYTQLRQRDSQSSTKSTWRITVRQLESLIRLSEAMAKMECSDHVTPKHVSEAFNLLNKSIIRVEQPDVNLDDDEDDLLNEIPETANGMDVDSAEEPDKRGLTKKKLTLAFDEYKRITNMLVVYMRSEEEKRIAGLYLAGLFLDSKWHHEKCIKQGESEDGGLLRSGIINWYLEQIEDQINDESELLEKKSFIEKILDRLIYNDNVLIALSQQSKSQPSGEEQEQDVVDEDPILVVHPNFVADL</sequence>
<evidence type="ECO:0000256" key="7">
    <source>
        <dbReference type="ARBA" id="ARBA00022840"/>
    </source>
</evidence>
<evidence type="ECO:0000256" key="10">
    <source>
        <dbReference type="ARBA" id="ARBA00023306"/>
    </source>
</evidence>
<dbReference type="PANTHER" id="PTHR11630:SF43">
    <property type="entry name" value="DNA REPLICATION LICENSING FACTOR MCM6"/>
    <property type="match status" value="1"/>
</dbReference>
<dbReference type="InterPro" id="IPR027417">
    <property type="entry name" value="P-loop_NTPase"/>
</dbReference>
<dbReference type="GO" id="GO:0016787">
    <property type="term" value="F:hydrolase activity"/>
    <property type="evidence" value="ECO:0007669"/>
    <property type="project" value="UniProtKB-KW"/>
</dbReference>
<dbReference type="CDD" id="cd17757">
    <property type="entry name" value="MCM6"/>
    <property type="match status" value="1"/>
</dbReference>
<dbReference type="GO" id="GO:0006270">
    <property type="term" value="P:DNA replication initiation"/>
    <property type="evidence" value="ECO:0007669"/>
    <property type="project" value="UniProtKB-UniRule"/>
</dbReference>
<comment type="caution">
    <text evidence="15">The sequence shown here is derived from an EMBL/GenBank/DDBJ whole genome shotgun (WGS) entry which is preliminary data.</text>
</comment>
<accession>A0A6G0U2Y2</accession>
<dbReference type="GO" id="GO:0003697">
    <property type="term" value="F:single-stranded DNA binding"/>
    <property type="evidence" value="ECO:0007669"/>
    <property type="project" value="TreeGrafter"/>
</dbReference>
<evidence type="ECO:0000256" key="1">
    <source>
        <dbReference type="ARBA" id="ARBA00004123"/>
    </source>
</evidence>
<comment type="similarity">
    <text evidence="2 12">Belongs to the MCM family.</text>
</comment>
<keyword evidence="3 13" id="KW-0235">DNA replication</keyword>
<dbReference type="Pfam" id="PF17855">
    <property type="entry name" value="MCM_lid"/>
    <property type="match status" value="1"/>
</dbReference>
<dbReference type="Gene3D" id="3.40.50.300">
    <property type="entry name" value="P-loop containing nucleotide triphosphate hydrolases"/>
    <property type="match status" value="1"/>
</dbReference>
<dbReference type="Pfam" id="PF18263">
    <property type="entry name" value="WHD_MCM6"/>
    <property type="match status" value="1"/>
</dbReference>
<evidence type="ECO:0000256" key="2">
    <source>
        <dbReference type="ARBA" id="ARBA00008010"/>
    </source>
</evidence>
<evidence type="ECO:0000313" key="15">
    <source>
        <dbReference type="EMBL" id="KAE9543140.1"/>
    </source>
</evidence>
<evidence type="ECO:0000256" key="11">
    <source>
        <dbReference type="ARBA" id="ARBA00048432"/>
    </source>
</evidence>
<dbReference type="SMART" id="SM00350">
    <property type="entry name" value="MCM"/>
    <property type="match status" value="1"/>
</dbReference>
<dbReference type="InterPro" id="IPR001208">
    <property type="entry name" value="MCM_dom"/>
</dbReference>
<comment type="subcellular location">
    <subcellularLocation>
        <location evidence="1 13">Nucleus</location>
    </subcellularLocation>
</comment>
<evidence type="ECO:0000256" key="13">
    <source>
        <dbReference type="RuleBase" id="RU368064"/>
    </source>
</evidence>
<dbReference type="AlphaFoldDB" id="A0A6G0U2Y2"/>
<dbReference type="EC" id="3.6.4.12" evidence="13"/>
<dbReference type="InterPro" id="IPR018525">
    <property type="entry name" value="MCM_CS"/>
</dbReference>
<dbReference type="GO" id="GO:0042555">
    <property type="term" value="C:MCM complex"/>
    <property type="evidence" value="ECO:0007669"/>
    <property type="project" value="UniProtKB-UniRule"/>
</dbReference>
<evidence type="ECO:0000256" key="6">
    <source>
        <dbReference type="ARBA" id="ARBA00022806"/>
    </source>
</evidence>
<dbReference type="Gene3D" id="3.30.1640.10">
    <property type="entry name" value="mini-chromosome maintenance (MCM) complex, chain A, domain 1"/>
    <property type="match status" value="1"/>
</dbReference>
<dbReference type="PANTHER" id="PTHR11630">
    <property type="entry name" value="DNA REPLICATION LICENSING FACTOR MCM FAMILY MEMBER"/>
    <property type="match status" value="1"/>
</dbReference>
<dbReference type="PRINTS" id="PR01662">
    <property type="entry name" value="MCMPROTEIN6"/>
</dbReference>
<dbReference type="FunFam" id="3.40.50.300:FF:000115">
    <property type="entry name" value="DNA helicase"/>
    <property type="match status" value="1"/>
</dbReference>
<dbReference type="FunFam" id="3.30.1640.10:FF:000004">
    <property type="entry name" value="DNA helicase"/>
    <property type="match status" value="1"/>
</dbReference>
<evidence type="ECO:0000256" key="5">
    <source>
        <dbReference type="ARBA" id="ARBA00022801"/>
    </source>
</evidence>
<evidence type="ECO:0000256" key="9">
    <source>
        <dbReference type="ARBA" id="ARBA00023242"/>
    </source>
</evidence>
<dbReference type="Pfam" id="PF14551">
    <property type="entry name" value="MCM_N"/>
    <property type="match status" value="1"/>
</dbReference>
<keyword evidence="6 13" id="KW-0347">Helicase</keyword>
<keyword evidence="4 12" id="KW-0547">Nucleotide-binding</keyword>
<protein>
    <recommendedName>
        <fullName evidence="13">DNA replication licensing factor MCM6</fullName>
        <ecNumber evidence="13">3.6.4.12</ecNumber>
    </recommendedName>
</protein>
<evidence type="ECO:0000313" key="16">
    <source>
        <dbReference type="Proteomes" id="UP000475862"/>
    </source>
</evidence>
<dbReference type="InterPro" id="IPR008049">
    <property type="entry name" value="MCM6"/>
</dbReference>
<dbReference type="GO" id="GO:0005524">
    <property type="term" value="F:ATP binding"/>
    <property type="evidence" value="ECO:0007669"/>
    <property type="project" value="UniProtKB-UniRule"/>
</dbReference>
<feature type="domain" description="MCM C-terminal AAA(+) ATPase" evidence="14">
    <location>
        <begin position="346"/>
        <end position="552"/>
    </location>
</feature>
<dbReference type="GO" id="GO:0000727">
    <property type="term" value="P:double-strand break repair via break-induced replication"/>
    <property type="evidence" value="ECO:0007669"/>
    <property type="project" value="TreeGrafter"/>
</dbReference>
<dbReference type="Pfam" id="PF17207">
    <property type="entry name" value="MCM_OB"/>
    <property type="match status" value="1"/>
</dbReference>
<dbReference type="Gene3D" id="2.20.28.10">
    <property type="match status" value="1"/>
</dbReference>
<dbReference type="GO" id="GO:1990518">
    <property type="term" value="F:single-stranded 3'-5' DNA helicase activity"/>
    <property type="evidence" value="ECO:0007669"/>
    <property type="project" value="TreeGrafter"/>
</dbReference>
<gene>
    <name evidence="15" type="ORF">AGLY_003051</name>
</gene>
<dbReference type="FunFam" id="2.40.50.140:FF:000091">
    <property type="entry name" value="DNA helicase"/>
    <property type="match status" value="1"/>
</dbReference>
<evidence type="ECO:0000259" key="14">
    <source>
        <dbReference type="PROSITE" id="PS50051"/>
    </source>
</evidence>
<dbReference type="Gene3D" id="1.20.58.870">
    <property type="match status" value="1"/>
</dbReference>
<dbReference type="Gene3D" id="2.40.50.140">
    <property type="entry name" value="Nucleic acid-binding proteins"/>
    <property type="match status" value="1"/>
</dbReference>
<comment type="subunit">
    <text evidence="13">Component of the MCM2-7 complex.</text>
</comment>
<dbReference type="SUPFAM" id="SSF50249">
    <property type="entry name" value="Nucleic acid-binding proteins"/>
    <property type="match status" value="1"/>
</dbReference>
<dbReference type="GO" id="GO:0005634">
    <property type="term" value="C:nucleus"/>
    <property type="evidence" value="ECO:0007669"/>
    <property type="project" value="UniProtKB-SubCell"/>
</dbReference>
<dbReference type="GO" id="GO:1902969">
    <property type="term" value="P:mitotic DNA replication"/>
    <property type="evidence" value="ECO:0007669"/>
    <property type="project" value="TreeGrafter"/>
</dbReference>
<evidence type="ECO:0000256" key="8">
    <source>
        <dbReference type="ARBA" id="ARBA00023125"/>
    </source>
</evidence>
<comment type="function">
    <text evidence="13">Acts as component of the MCM2-7 complex (MCM complex) which is the replicative helicase essential for 'once per cell cycle' DNA replication initiation and elongation in eukaryotic cells. The active ATPase sites in the MCM2-7 ring are formed through the interaction surfaces of two neighboring subunits such that a critical structure of a conserved arginine finger motif is provided in trans relative to the ATP-binding site of the Walker A box of the adjacent subunit. The six ATPase active sites, however, are likely to contribute differentially to the complex helicase activity.</text>
</comment>
<evidence type="ECO:0000256" key="3">
    <source>
        <dbReference type="ARBA" id="ARBA00022705"/>
    </source>
</evidence>
<dbReference type="InterPro" id="IPR031327">
    <property type="entry name" value="MCM"/>
</dbReference>
<dbReference type="InterPro" id="IPR033762">
    <property type="entry name" value="MCM_OB"/>
</dbReference>
<keyword evidence="9" id="KW-0539">Nucleus</keyword>
<keyword evidence="8 12" id="KW-0238">DNA-binding</keyword>
<keyword evidence="7 12" id="KW-0067">ATP-binding</keyword>
<name>A0A6G0U2Y2_APHGL</name>
<dbReference type="EMBL" id="VYZN01000009">
    <property type="protein sequence ID" value="KAE9543140.1"/>
    <property type="molecule type" value="Genomic_DNA"/>
</dbReference>
<dbReference type="InterPro" id="IPR012340">
    <property type="entry name" value="NA-bd_OB-fold"/>
</dbReference>
<proteinExistence type="inferred from homology"/>
<keyword evidence="5 13" id="KW-0378">Hydrolase</keyword>
<dbReference type="PROSITE" id="PS00847">
    <property type="entry name" value="MCM_1"/>
    <property type="match status" value="1"/>
</dbReference>
<keyword evidence="16" id="KW-1185">Reference proteome</keyword>
<dbReference type="Pfam" id="PF00493">
    <property type="entry name" value="MCM"/>
    <property type="match status" value="1"/>
</dbReference>
<dbReference type="OrthoDB" id="1744952at2759"/>
<keyword evidence="10 13" id="KW-0131">Cell cycle</keyword>
<dbReference type="FunFam" id="2.20.28.10:FF:000003">
    <property type="entry name" value="DNA helicase"/>
    <property type="match status" value="1"/>
</dbReference>
<evidence type="ECO:0000256" key="4">
    <source>
        <dbReference type="ARBA" id="ARBA00022741"/>
    </source>
</evidence>
<dbReference type="InterPro" id="IPR041562">
    <property type="entry name" value="MCM_lid"/>
</dbReference>